<dbReference type="Gene3D" id="3.10.50.40">
    <property type="match status" value="1"/>
</dbReference>
<evidence type="ECO:0000256" key="6">
    <source>
        <dbReference type="ARBA" id="ARBA00030642"/>
    </source>
</evidence>
<dbReference type="Pfam" id="PF00639">
    <property type="entry name" value="Rotamase"/>
    <property type="match status" value="1"/>
</dbReference>
<proteinExistence type="inferred from homology"/>
<evidence type="ECO:0000313" key="10">
    <source>
        <dbReference type="EMBL" id="PPQ38827.1"/>
    </source>
</evidence>
<organism evidence="10 11">
    <name type="scientific">Rhodopila globiformis</name>
    <name type="common">Rhodopseudomonas globiformis</name>
    <dbReference type="NCBI Taxonomy" id="1071"/>
    <lineage>
        <taxon>Bacteria</taxon>
        <taxon>Pseudomonadati</taxon>
        <taxon>Pseudomonadota</taxon>
        <taxon>Alphaproteobacteria</taxon>
        <taxon>Acetobacterales</taxon>
        <taxon>Acetobacteraceae</taxon>
        <taxon>Rhodopila</taxon>
    </lineage>
</organism>
<feature type="domain" description="PpiC" evidence="9">
    <location>
        <begin position="18"/>
        <end position="108"/>
    </location>
</feature>
<sequence>MPRKGRRRLVSPYLRFAVAWARARHILVSTEAEARKVLDELHHGADFAILARAVSKDPDASKGGDLGFFRREQVWPGFADVAFSLQPGQVASDPVKNEFGWHVIKVEEKRLVPPPAYAAVHDQLRQELLAAAVRQSVRQARAQLDIRRFNLDGSAMDTGPRLKGGASAPPAD</sequence>
<protein>
    <recommendedName>
        <fullName evidence="4">Parvulin-like PPIase</fullName>
        <ecNumber evidence="3">5.2.1.8</ecNumber>
    </recommendedName>
    <alternativeName>
        <fullName evidence="6">Peptidyl-prolyl cis-trans isomerase plp</fullName>
    </alternativeName>
    <alternativeName>
        <fullName evidence="7">Rotamase plp</fullName>
    </alternativeName>
</protein>
<dbReference type="InterPro" id="IPR046357">
    <property type="entry name" value="PPIase_dom_sf"/>
</dbReference>
<keyword evidence="8" id="KW-0413">Isomerase</keyword>
<name>A0A2S6NNN3_RHOGL</name>
<evidence type="ECO:0000256" key="4">
    <source>
        <dbReference type="ARBA" id="ARBA00018370"/>
    </source>
</evidence>
<dbReference type="EC" id="5.2.1.8" evidence="3"/>
<reference evidence="10 11" key="1">
    <citation type="journal article" date="2018" name="Arch. Microbiol.">
        <title>New insights into the metabolic potential of the phototrophic purple bacterium Rhodopila globiformis DSM 161(T) from its draft genome sequence and evidence for a vanadium-dependent nitrogenase.</title>
        <authorList>
            <person name="Imhoff J.F."/>
            <person name="Rahn T."/>
            <person name="Kunzel S."/>
            <person name="Neulinger S.C."/>
        </authorList>
    </citation>
    <scope>NUCLEOTIDE SEQUENCE [LARGE SCALE GENOMIC DNA]</scope>
    <source>
        <strain evidence="10 11">DSM 161</strain>
    </source>
</reference>
<keyword evidence="11" id="KW-1185">Reference proteome</keyword>
<evidence type="ECO:0000256" key="8">
    <source>
        <dbReference type="PROSITE-ProRule" id="PRU00278"/>
    </source>
</evidence>
<evidence type="ECO:0000259" key="9">
    <source>
        <dbReference type="PROSITE" id="PS50198"/>
    </source>
</evidence>
<evidence type="ECO:0000256" key="2">
    <source>
        <dbReference type="ARBA" id="ARBA00007656"/>
    </source>
</evidence>
<comment type="similarity">
    <text evidence="2">Belongs to the PpiC/parvulin rotamase family.</text>
</comment>
<evidence type="ECO:0000256" key="1">
    <source>
        <dbReference type="ARBA" id="ARBA00000971"/>
    </source>
</evidence>
<comment type="catalytic activity">
    <reaction evidence="1">
        <text>[protein]-peptidylproline (omega=180) = [protein]-peptidylproline (omega=0)</text>
        <dbReference type="Rhea" id="RHEA:16237"/>
        <dbReference type="Rhea" id="RHEA-COMP:10747"/>
        <dbReference type="Rhea" id="RHEA-COMP:10748"/>
        <dbReference type="ChEBI" id="CHEBI:83833"/>
        <dbReference type="ChEBI" id="CHEBI:83834"/>
        <dbReference type="EC" id="5.2.1.8"/>
    </reaction>
</comment>
<keyword evidence="5 8" id="KW-0697">Rotamase</keyword>
<dbReference type="Proteomes" id="UP000239724">
    <property type="component" value="Unassembled WGS sequence"/>
</dbReference>
<dbReference type="SUPFAM" id="SSF54534">
    <property type="entry name" value="FKBP-like"/>
    <property type="match status" value="1"/>
</dbReference>
<gene>
    <name evidence="10" type="ORF">CCS01_01835</name>
</gene>
<comment type="caution">
    <text evidence="10">The sequence shown here is derived from an EMBL/GenBank/DDBJ whole genome shotgun (WGS) entry which is preliminary data.</text>
</comment>
<evidence type="ECO:0000256" key="5">
    <source>
        <dbReference type="ARBA" id="ARBA00023110"/>
    </source>
</evidence>
<dbReference type="PROSITE" id="PS50198">
    <property type="entry name" value="PPIC_PPIASE_2"/>
    <property type="match status" value="1"/>
</dbReference>
<dbReference type="PANTHER" id="PTHR47245:SF2">
    <property type="entry name" value="PEPTIDYL-PROLYL CIS-TRANS ISOMERASE HP_0175-RELATED"/>
    <property type="match status" value="1"/>
</dbReference>
<dbReference type="AlphaFoldDB" id="A0A2S6NNN3"/>
<dbReference type="InterPro" id="IPR050245">
    <property type="entry name" value="PrsA_foldase"/>
</dbReference>
<dbReference type="EMBL" id="NHRY01000037">
    <property type="protein sequence ID" value="PPQ38827.1"/>
    <property type="molecule type" value="Genomic_DNA"/>
</dbReference>
<dbReference type="InterPro" id="IPR000297">
    <property type="entry name" value="PPIase_PpiC"/>
</dbReference>
<accession>A0A2S6NNN3</accession>
<dbReference type="PANTHER" id="PTHR47245">
    <property type="entry name" value="PEPTIDYLPROLYL ISOMERASE"/>
    <property type="match status" value="1"/>
</dbReference>
<dbReference type="GO" id="GO:0003755">
    <property type="term" value="F:peptidyl-prolyl cis-trans isomerase activity"/>
    <property type="evidence" value="ECO:0007669"/>
    <property type="project" value="UniProtKB-KW"/>
</dbReference>
<dbReference type="RefSeq" id="WP_104517134.1">
    <property type="nucleotide sequence ID" value="NZ_NHRY01000037.1"/>
</dbReference>
<dbReference type="OrthoDB" id="14196at2"/>
<evidence type="ECO:0000256" key="7">
    <source>
        <dbReference type="ARBA" id="ARBA00031484"/>
    </source>
</evidence>
<evidence type="ECO:0000313" key="11">
    <source>
        <dbReference type="Proteomes" id="UP000239724"/>
    </source>
</evidence>
<evidence type="ECO:0000256" key="3">
    <source>
        <dbReference type="ARBA" id="ARBA00013194"/>
    </source>
</evidence>